<dbReference type="Proteomes" id="UP000315496">
    <property type="component" value="Chromosome 5"/>
</dbReference>
<evidence type="ECO:0000313" key="2">
    <source>
        <dbReference type="EMBL" id="TNJ26627.1"/>
    </source>
</evidence>
<keyword evidence="3" id="KW-1185">Reference proteome</keyword>
<name>A0A4Z1T131_GIAMU</name>
<dbReference type="VEuPathDB" id="GiardiaDB:GMRT_11321"/>
<feature type="region of interest" description="Disordered" evidence="1">
    <location>
        <begin position="173"/>
        <end position="198"/>
    </location>
</feature>
<reference evidence="2 3" key="1">
    <citation type="submission" date="2019-05" db="EMBL/GenBank/DDBJ databases">
        <title>The compact genome of Giardia muris reveals important steps in the evolution of intestinal protozoan parasites.</title>
        <authorList>
            <person name="Xu F."/>
            <person name="Jimenez-Gonzalez A."/>
            <person name="Einarsson E."/>
            <person name="Astvaldsson A."/>
            <person name="Peirasmaki D."/>
            <person name="Eckmann L."/>
            <person name="Andersson J.O."/>
            <person name="Svard S.G."/>
            <person name="Jerlstrom-Hultqvist J."/>
        </authorList>
    </citation>
    <scope>NUCLEOTIDE SEQUENCE [LARGE SCALE GENOMIC DNA]</scope>
    <source>
        <strain evidence="2 3">Roberts-Thomson</strain>
    </source>
</reference>
<gene>
    <name evidence="2" type="ORF">GMRT_11321</name>
</gene>
<sequence length="198" mass="21218">MAQRPSHLTLTVPQGLEEAWEECYAAVTHVRNGELDAARCLLDGVARDRPGLTQKAQFWCLRIAVEEAFEALDEAFEVLRLAKLCAPTPAELLQQKEAAMRGGEPGAEEAREAEAGGATGRSGAFSLLSSPRVRGSPARTVDDTPEWRDYAAHLEEACDEELLSLQALQLSLTAAPGDGDGGSPLPRRLAQIGRASAQ</sequence>
<evidence type="ECO:0000256" key="1">
    <source>
        <dbReference type="SAM" id="MobiDB-lite"/>
    </source>
</evidence>
<protein>
    <submittedName>
        <fullName evidence="2">Uncharacterized protein</fullName>
    </submittedName>
</protein>
<evidence type="ECO:0000313" key="3">
    <source>
        <dbReference type="Proteomes" id="UP000315496"/>
    </source>
</evidence>
<accession>A0A4Z1T131</accession>
<comment type="caution">
    <text evidence="2">The sequence shown here is derived from an EMBL/GenBank/DDBJ whole genome shotgun (WGS) entry which is preliminary data.</text>
</comment>
<dbReference type="AlphaFoldDB" id="A0A4Z1T131"/>
<organism evidence="2 3">
    <name type="scientific">Giardia muris</name>
    <dbReference type="NCBI Taxonomy" id="5742"/>
    <lineage>
        <taxon>Eukaryota</taxon>
        <taxon>Metamonada</taxon>
        <taxon>Diplomonadida</taxon>
        <taxon>Hexamitidae</taxon>
        <taxon>Giardiinae</taxon>
        <taxon>Giardia</taxon>
    </lineage>
</organism>
<feature type="region of interest" description="Disordered" evidence="1">
    <location>
        <begin position="98"/>
        <end position="144"/>
    </location>
</feature>
<proteinExistence type="predicted"/>
<dbReference type="EMBL" id="VDLU01000005">
    <property type="protein sequence ID" value="TNJ26627.1"/>
    <property type="molecule type" value="Genomic_DNA"/>
</dbReference>